<evidence type="ECO:0000259" key="10">
    <source>
        <dbReference type="Pfam" id="PF02770"/>
    </source>
</evidence>
<dbReference type="Proteomes" id="UP000035068">
    <property type="component" value="Unassembled WGS sequence"/>
</dbReference>
<dbReference type="FunFam" id="1.10.540.10:FF:000001">
    <property type="entry name" value="Very long-chain-specific acyl-CoA dehydrogenase, mitochondrial"/>
    <property type="match status" value="1"/>
</dbReference>
<dbReference type="RefSeq" id="WP_040095893.1">
    <property type="nucleotide sequence ID" value="NZ_JWJD01000001.1"/>
</dbReference>
<comment type="subunit">
    <text evidence="3">Homotetramer.</text>
</comment>
<comment type="similarity">
    <text evidence="2 8">Belongs to the acyl-CoA dehydrogenase family.</text>
</comment>
<evidence type="ECO:0000256" key="1">
    <source>
        <dbReference type="ARBA" id="ARBA00001974"/>
    </source>
</evidence>
<dbReference type="InterPro" id="IPR006091">
    <property type="entry name" value="Acyl-CoA_Oxase/DH_mid-dom"/>
</dbReference>
<dbReference type="AlphaFoldDB" id="A0A0C2HS59"/>
<dbReference type="GO" id="GO:0050660">
    <property type="term" value="F:flavin adenine dinucleotide binding"/>
    <property type="evidence" value="ECO:0007669"/>
    <property type="project" value="InterPro"/>
</dbReference>
<evidence type="ECO:0000256" key="7">
    <source>
        <dbReference type="ARBA" id="ARBA00023002"/>
    </source>
</evidence>
<dbReference type="Gene3D" id="1.10.540.10">
    <property type="entry name" value="Acyl-CoA dehydrogenase/oxidase, N-terminal domain"/>
    <property type="match status" value="1"/>
</dbReference>
<feature type="domain" description="Acyl-CoA oxidase/dehydrogenase middle" evidence="10">
    <location>
        <begin position="167"/>
        <end position="265"/>
    </location>
</feature>
<keyword evidence="14" id="KW-1185">Reference proteome</keyword>
<evidence type="ECO:0000256" key="6">
    <source>
        <dbReference type="ARBA" id="ARBA00022946"/>
    </source>
</evidence>
<dbReference type="InterPro" id="IPR036250">
    <property type="entry name" value="AcylCo_DH-like_C"/>
</dbReference>
<comment type="caution">
    <text evidence="13">The sequence shown here is derived from an EMBL/GenBank/DDBJ whole genome shotgun (WGS) entry which is preliminary data.</text>
</comment>
<accession>A0A0C2HS59</accession>
<comment type="cofactor">
    <cofactor evidence="1 8">
        <name>FAD</name>
        <dbReference type="ChEBI" id="CHEBI:57692"/>
    </cofactor>
</comment>
<gene>
    <name evidence="13" type="ORF">GFER_02910</name>
</gene>
<dbReference type="GO" id="GO:0003995">
    <property type="term" value="F:acyl-CoA dehydrogenase activity"/>
    <property type="evidence" value="ECO:0007669"/>
    <property type="project" value="TreeGrafter"/>
</dbReference>
<evidence type="ECO:0000256" key="3">
    <source>
        <dbReference type="ARBA" id="ARBA00011881"/>
    </source>
</evidence>
<feature type="domain" description="Acyl-CoA dehydrogenase/oxidase N-terminal" evidence="11">
    <location>
        <begin position="59"/>
        <end position="163"/>
    </location>
</feature>
<dbReference type="InterPro" id="IPR046373">
    <property type="entry name" value="Acyl-CoA_Oxase/DH_mid-dom_sf"/>
</dbReference>
<dbReference type="EMBL" id="JWJD01000001">
    <property type="protein sequence ID" value="KIH77640.1"/>
    <property type="molecule type" value="Genomic_DNA"/>
</dbReference>
<evidence type="ECO:0000256" key="2">
    <source>
        <dbReference type="ARBA" id="ARBA00009347"/>
    </source>
</evidence>
<dbReference type="Pfam" id="PF02770">
    <property type="entry name" value="Acyl-CoA_dh_M"/>
    <property type="match status" value="1"/>
</dbReference>
<dbReference type="Pfam" id="PF21343">
    <property type="entry name" value="ACAD9-ACADV_C"/>
    <property type="match status" value="1"/>
</dbReference>
<dbReference type="Pfam" id="PF02771">
    <property type="entry name" value="Acyl-CoA_dh_N"/>
    <property type="match status" value="1"/>
</dbReference>
<dbReference type="FunFam" id="2.40.110.10:FF:000002">
    <property type="entry name" value="Acyl-CoA dehydrogenase fadE12"/>
    <property type="match status" value="1"/>
</dbReference>
<name>A0A0C2HS59_9BACT</name>
<feature type="domain" description="ACAD9/ACADV-like C-terminal" evidence="12">
    <location>
        <begin position="496"/>
        <end position="587"/>
    </location>
</feature>
<evidence type="ECO:0008006" key="15">
    <source>
        <dbReference type="Google" id="ProtNLM"/>
    </source>
</evidence>
<evidence type="ECO:0000256" key="4">
    <source>
        <dbReference type="ARBA" id="ARBA00022630"/>
    </source>
</evidence>
<organism evidence="13 14">
    <name type="scientific">Geoalkalibacter ferrihydriticus DSM 17813</name>
    <dbReference type="NCBI Taxonomy" id="1121915"/>
    <lineage>
        <taxon>Bacteria</taxon>
        <taxon>Pseudomonadati</taxon>
        <taxon>Thermodesulfobacteriota</taxon>
        <taxon>Desulfuromonadia</taxon>
        <taxon>Desulfuromonadales</taxon>
        <taxon>Geoalkalibacteraceae</taxon>
        <taxon>Geoalkalibacter</taxon>
    </lineage>
</organism>
<dbReference type="PANTHER" id="PTHR43884:SF9">
    <property type="entry name" value="COMPLEX I ASSEMBLY FACTOR ACAD9, MITOCHONDRIAL"/>
    <property type="match status" value="1"/>
</dbReference>
<dbReference type="Gene3D" id="2.40.110.10">
    <property type="entry name" value="Butyryl-CoA Dehydrogenase, subunit A, domain 2"/>
    <property type="match status" value="1"/>
</dbReference>
<evidence type="ECO:0000259" key="12">
    <source>
        <dbReference type="Pfam" id="PF21343"/>
    </source>
</evidence>
<dbReference type="PANTHER" id="PTHR43884">
    <property type="entry name" value="ACYL-COA DEHYDROGENASE"/>
    <property type="match status" value="1"/>
</dbReference>
<dbReference type="SUPFAM" id="SSF47203">
    <property type="entry name" value="Acyl-CoA dehydrogenase C-terminal domain-like"/>
    <property type="match status" value="1"/>
</dbReference>
<dbReference type="InterPro" id="IPR009100">
    <property type="entry name" value="AcylCoA_DH/oxidase_NM_dom_sf"/>
</dbReference>
<keyword evidence="6" id="KW-0809">Transit peptide</keyword>
<keyword evidence="7 8" id="KW-0560">Oxidoreductase</keyword>
<dbReference type="SUPFAM" id="SSF56645">
    <property type="entry name" value="Acyl-CoA dehydrogenase NM domain-like"/>
    <property type="match status" value="1"/>
</dbReference>
<dbReference type="InterPro" id="IPR013786">
    <property type="entry name" value="AcylCoA_DH/ox_N"/>
</dbReference>
<keyword evidence="4 8" id="KW-0285">Flavoprotein</keyword>
<dbReference type="InterPro" id="IPR049448">
    <property type="entry name" value="ACAD9/ACADV-like_C"/>
</dbReference>
<dbReference type="InterPro" id="IPR009075">
    <property type="entry name" value="AcylCo_DH/oxidase_C"/>
</dbReference>
<evidence type="ECO:0000259" key="11">
    <source>
        <dbReference type="Pfam" id="PF02771"/>
    </source>
</evidence>
<dbReference type="InterPro" id="IPR037069">
    <property type="entry name" value="AcylCoA_DH/ox_N_sf"/>
</dbReference>
<dbReference type="Pfam" id="PF00441">
    <property type="entry name" value="Acyl-CoA_dh_1"/>
    <property type="match status" value="1"/>
</dbReference>
<protein>
    <recommendedName>
        <fullName evidence="15">DNA polymerase II</fullName>
    </recommendedName>
</protein>
<dbReference type="GO" id="GO:0006631">
    <property type="term" value="P:fatty acid metabolic process"/>
    <property type="evidence" value="ECO:0007669"/>
    <property type="project" value="UniProtKB-ARBA"/>
</dbReference>
<reference evidence="13 14" key="1">
    <citation type="submission" date="2014-12" db="EMBL/GenBank/DDBJ databases">
        <title>Genomes of Geoalkalibacter ferrihydriticus and Geoalkalibacter subterraneus, two haloalkaliphilic metal-reducing members of the Geobacteraceae.</title>
        <authorList>
            <person name="Badalamenti J.P."/>
            <person name="Torres C.I."/>
            <person name="Krajmalnik-Brown R."/>
            <person name="Bond D.R."/>
        </authorList>
    </citation>
    <scope>NUCLEOTIDE SEQUENCE [LARGE SCALE GENOMIC DNA]</scope>
    <source>
        <strain evidence="13 14">DSM 17813</strain>
    </source>
</reference>
<evidence type="ECO:0000313" key="13">
    <source>
        <dbReference type="EMBL" id="KIH77640.1"/>
    </source>
</evidence>
<dbReference type="Gene3D" id="1.20.140.10">
    <property type="entry name" value="Butyryl-CoA Dehydrogenase, subunit A, domain 3"/>
    <property type="match status" value="2"/>
</dbReference>
<sequence length="611" mass="67939">MRAADKDEKRSLEVAEASRETEWQQPSFVKEMFMGRLQTDLIFPFPEQDPADKSVGDDILAQVRDYLEKNLDADRIDRTCNIPKPVIAGLAKLGLFGIKIPKEYGGLGLSQINYNRIIHLVASHCASTAVLLSAHQSIGVPQPLKMFGTPEQKQKYLPRLAAGAVSAFALTEPEVGSDPSRMSAQAVQSEDGQSWIINGEKLWTSNGPIAELLVIMVRTNDPGSEKPEITAFIVEGDSPGLETVHRCDFMGLKGLRNGLLRFRDVRVPAENILGGRGEGLRLALQTLNVGRLTLPAASAATMKQALAIAVDFGKSRRQWGAPIGHHEAVAAKIARMSADLFAVDSLTWLTSAMGDAATQDIRLEAAMAKLFCTEAMWRSVDDAVQVRGGRGYETADSLRGRGEAAVPTERLLRDARINLIIEGTSEIMHLFIAREALDAHLKVAGMSATSTRMDVKNAARFYAKWYPLLWLPRPAVFKSVDLPWSLKRHLWFVERATRRLARDLFHRMMLHRQGLQKKQMLLARLVDAGAELFAMTAVIARAGSPEAPPGADKLADLFCHQARRRLSRLHREVYFNDDRRAYRRAREVLDGHYPWLEDNILSTWKGTEPPT</sequence>
<evidence type="ECO:0000256" key="8">
    <source>
        <dbReference type="RuleBase" id="RU362125"/>
    </source>
</evidence>
<feature type="domain" description="Acyl-CoA dehydrogenase/oxidase C-terminal" evidence="9">
    <location>
        <begin position="277"/>
        <end position="436"/>
    </location>
</feature>
<evidence type="ECO:0000259" key="9">
    <source>
        <dbReference type="Pfam" id="PF00441"/>
    </source>
</evidence>
<proteinExistence type="inferred from homology"/>
<keyword evidence="5 8" id="KW-0274">FAD</keyword>
<evidence type="ECO:0000313" key="14">
    <source>
        <dbReference type="Proteomes" id="UP000035068"/>
    </source>
</evidence>
<evidence type="ECO:0000256" key="5">
    <source>
        <dbReference type="ARBA" id="ARBA00022827"/>
    </source>
</evidence>